<dbReference type="PANTHER" id="PTHR10039:SF5">
    <property type="entry name" value="NACHT DOMAIN-CONTAINING PROTEIN"/>
    <property type="match status" value="1"/>
</dbReference>
<evidence type="ECO:0000313" key="4">
    <source>
        <dbReference type="Proteomes" id="UP001302745"/>
    </source>
</evidence>
<evidence type="ECO:0000313" key="3">
    <source>
        <dbReference type="EMBL" id="KAK4148860.1"/>
    </source>
</evidence>
<accession>A0AAN6VE64</accession>
<name>A0AAN6VE64_9PEZI</name>
<keyword evidence="1" id="KW-0677">Repeat</keyword>
<organism evidence="3 4">
    <name type="scientific">Chaetomidium leptoderma</name>
    <dbReference type="NCBI Taxonomy" id="669021"/>
    <lineage>
        <taxon>Eukaryota</taxon>
        <taxon>Fungi</taxon>
        <taxon>Dikarya</taxon>
        <taxon>Ascomycota</taxon>
        <taxon>Pezizomycotina</taxon>
        <taxon>Sordariomycetes</taxon>
        <taxon>Sordariomycetidae</taxon>
        <taxon>Sordariales</taxon>
        <taxon>Chaetomiaceae</taxon>
        <taxon>Chaetomidium</taxon>
    </lineage>
</organism>
<dbReference type="Pfam" id="PF24883">
    <property type="entry name" value="NPHP3_N"/>
    <property type="match status" value="1"/>
</dbReference>
<reference evidence="3" key="1">
    <citation type="journal article" date="2023" name="Mol. Phylogenet. Evol.">
        <title>Genome-scale phylogeny and comparative genomics of the fungal order Sordariales.</title>
        <authorList>
            <person name="Hensen N."/>
            <person name="Bonometti L."/>
            <person name="Westerberg I."/>
            <person name="Brannstrom I.O."/>
            <person name="Guillou S."/>
            <person name="Cros-Aarteil S."/>
            <person name="Calhoun S."/>
            <person name="Haridas S."/>
            <person name="Kuo A."/>
            <person name="Mondo S."/>
            <person name="Pangilinan J."/>
            <person name="Riley R."/>
            <person name="LaButti K."/>
            <person name="Andreopoulos B."/>
            <person name="Lipzen A."/>
            <person name="Chen C."/>
            <person name="Yan M."/>
            <person name="Daum C."/>
            <person name="Ng V."/>
            <person name="Clum A."/>
            <person name="Steindorff A."/>
            <person name="Ohm R.A."/>
            <person name="Martin F."/>
            <person name="Silar P."/>
            <person name="Natvig D.O."/>
            <person name="Lalanne C."/>
            <person name="Gautier V."/>
            <person name="Ament-Velasquez S.L."/>
            <person name="Kruys A."/>
            <person name="Hutchinson M.I."/>
            <person name="Powell A.J."/>
            <person name="Barry K."/>
            <person name="Miller A.N."/>
            <person name="Grigoriev I.V."/>
            <person name="Debuchy R."/>
            <person name="Gladieux P."/>
            <person name="Hiltunen Thoren M."/>
            <person name="Johannesson H."/>
        </authorList>
    </citation>
    <scope>NUCLEOTIDE SEQUENCE</scope>
    <source>
        <strain evidence="3">CBS 538.74</strain>
    </source>
</reference>
<sequence length="338" mass="37916">MLTGLEAFSMACNIMQVISFTGEVISTFQAIRHGQSPDVSIAVTAKQMPEAFEALSQSLEQGQKPLNKDDAEMADLAAQCLAAAAALKVELDKIWDSTKGSYRAALTGTVKKMFNQRKIDELEKLLRALREIMEQRLLHRICTQNDAMLLQQDKEFGHLHAQLRHFIDAIAAGETRLAGLIRDESESVKEHLALQGDQLRDDIADLSARVTSEAAQTRREIALRIKETATAQASEAEHQQLLISLEYETQNERRNQIVDSYADTFRWIFDCPKYEPDEWSIRAQSSKSFLRWLHSEGSALYWISGKAGSGKSTLMKFLVDEPQTEAELGDSAILSHFV</sequence>
<comment type="caution">
    <text evidence="3">The sequence shown here is derived from an EMBL/GenBank/DDBJ whole genome shotgun (WGS) entry which is preliminary data.</text>
</comment>
<dbReference type="AlphaFoldDB" id="A0AAN6VE64"/>
<dbReference type="PANTHER" id="PTHR10039">
    <property type="entry name" value="AMELOGENIN"/>
    <property type="match status" value="1"/>
</dbReference>
<keyword evidence="4" id="KW-1185">Reference proteome</keyword>
<reference evidence="3" key="2">
    <citation type="submission" date="2023-05" db="EMBL/GenBank/DDBJ databases">
        <authorList>
            <consortium name="Lawrence Berkeley National Laboratory"/>
            <person name="Steindorff A."/>
            <person name="Hensen N."/>
            <person name="Bonometti L."/>
            <person name="Westerberg I."/>
            <person name="Brannstrom I.O."/>
            <person name="Guillou S."/>
            <person name="Cros-Aarteil S."/>
            <person name="Calhoun S."/>
            <person name="Haridas S."/>
            <person name="Kuo A."/>
            <person name="Mondo S."/>
            <person name="Pangilinan J."/>
            <person name="Riley R."/>
            <person name="Labutti K."/>
            <person name="Andreopoulos B."/>
            <person name="Lipzen A."/>
            <person name="Chen C."/>
            <person name="Yanf M."/>
            <person name="Daum C."/>
            <person name="Ng V."/>
            <person name="Clum A."/>
            <person name="Ohm R."/>
            <person name="Martin F."/>
            <person name="Silar P."/>
            <person name="Natvig D."/>
            <person name="Lalanne C."/>
            <person name="Gautier V."/>
            <person name="Ament-Velasquez S.L."/>
            <person name="Kruys A."/>
            <person name="Hutchinson M.I."/>
            <person name="Powell A.J."/>
            <person name="Barry K."/>
            <person name="Miller A.N."/>
            <person name="Grigoriev I.V."/>
            <person name="Debuchy R."/>
            <person name="Gladieux P."/>
            <person name="Thoren M.H."/>
            <person name="Johannesson H."/>
        </authorList>
    </citation>
    <scope>NUCLEOTIDE SEQUENCE</scope>
    <source>
        <strain evidence="3">CBS 538.74</strain>
    </source>
</reference>
<dbReference type="InterPro" id="IPR056884">
    <property type="entry name" value="NPHP3-like_N"/>
</dbReference>
<protein>
    <recommendedName>
        <fullName evidence="2">Nephrocystin 3-like N-terminal domain-containing protein</fullName>
    </recommendedName>
</protein>
<proteinExistence type="predicted"/>
<gene>
    <name evidence="3" type="ORF">C8A00DRAFT_38552</name>
</gene>
<feature type="domain" description="Nephrocystin 3-like N-terminal" evidence="2">
    <location>
        <begin position="285"/>
        <end position="327"/>
    </location>
</feature>
<evidence type="ECO:0000259" key="2">
    <source>
        <dbReference type="Pfam" id="PF24883"/>
    </source>
</evidence>
<evidence type="ECO:0000256" key="1">
    <source>
        <dbReference type="ARBA" id="ARBA00022737"/>
    </source>
</evidence>
<dbReference type="EMBL" id="MU857244">
    <property type="protein sequence ID" value="KAK4148860.1"/>
    <property type="molecule type" value="Genomic_DNA"/>
</dbReference>
<dbReference type="Proteomes" id="UP001302745">
    <property type="component" value="Unassembled WGS sequence"/>
</dbReference>